<protein>
    <recommendedName>
        <fullName evidence="3">Type II secretion system protein</fullName>
    </recommendedName>
</protein>
<name>A0A1U7CW61_9BACT</name>
<sequence length="143" mass="15682">MRAAQGKPKRRGLTAAAVLVCLMVVTLVSGVLVKLGVAYRDQVRVQERRLQAEWLAESGVDRAFARLAAKPDYTGERWEISAEALGQPASLAPEKGPSAVVTIRVERPSAQGEARIVQVQADYPPDPPRRIRYTREVVVPQTP</sequence>
<dbReference type="EMBL" id="CP019082">
    <property type="protein sequence ID" value="APW63161.1"/>
    <property type="molecule type" value="Genomic_DNA"/>
</dbReference>
<dbReference type="STRING" id="1387353.BSF38_04722"/>
<evidence type="ECO:0000313" key="1">
    <source>
        <dbReference type="EMBL" id="APW63161.1"/>
    </source>
</evidence>
<dbReference type="OrthoDB" id="291797at2"/>
<dbReference type="KEGG" id="pbor:BSF38_04722"/>
<dbReference type="RefSeq" id="WP_076349553.1">
    <property type="nucleotide sequence ID" value="NZ_CP019082.1"/>
</dbReference>
<keyword evidence="2" id="KW-1185">Reference proteome</keyword>
<proteinExistence type="predicted"/>
<dbReference type="AlphaFoldDB" id="A0A1U7CW61"/>
<dbReference type="Proteomes" id="UP000186309">
    <property type="component" value="Chromosome"/>
</dbReference>
<accession>A0A1U7CW61</accession>
<evidence type="ECO:0008006" key="3">
    <source>
        <dbReference type="Google" id="ProtNLM"/>
    </source>
</evidence>
<evidence type="ECO:0000313" key="2">
    <source>
        <dbReference type="Proteomes" id="UP000186309"/>
    </source>
</evidence>
<gene>
    <name evidence="1" type="ORF">BSF38_04722</name>
</gene>
<organism evidence="1 2">
    <name type="scientific">Paludisphaera borealis</name>
    <dbReference type="NCBI Taxonomy" id="1387353"/>
    <lineage>
        <taxon>Bacteria</taxon>
        <taxon>Pseudomonadati</taxon>
        <taxon>Planctomycetota</taxon>
        <taxon>Planctomycetia</taxon>
        <taxon>Isosphaerales</taxon>
        <taxon>Isosphaeraceae</taxon>
        <taxon>Paludisphaera</taxon>
    </lineage>
</organism>
<reference evidence="2" key="1">
    <citation type="submission" date="2016-12" db="EMBL/GenBank/DDBJ databases">
        <title>Comparative genomics of four Isosphaeraceae planctomycetes: a common pool of plasmids and glycoside hydrolase genes.</title>
        <authorList>
            <person name="Ivanova A."/>
        </authorList>
    </citation>
    <scope>NUCLEOTIDE SEQUENCE [LARGE SCALE GENOMIC DNA]</scope>
    <source>
        <strain evidence="2">PX4</strain>
    </source>
</reference>